<dbReference type="Gene3D" id="2.120.10.10">
    <property type="match status" value="1"/>
</dbReference>
<dbReference type="SUPFAM" id="SSF50370">
    <property type="entry name" value="Ricin B-like lectins"/>
    <property type="match status" value="1"/>
</dbReference>
<dbReference type="InterPro" id="IPR011040">
    <property type="entry name" value="Sialidase"/>
</dbReference>
<proteinExistence type="predicted"/>
<dbReference type="SMART" id="SM00458">
    <property type="entry name" value="RICIN"/>
    <property type="match status" value="1"/>
</dbReference>
<sequence>MDHHPLKLRHPAARAGTAATVALLLLLSLLVPASAGHAAATATLDYPVNQAFNGSSTFLDKSADVSGVANLTQGAIAVRFRSTSTAVAKSFFSASHTADDSSNLSFSLNGGSVYFENRENGAYATQVTSTGGPYNDGVWHTAILTVGSEGTRLYVDGTVRATHPSTRFFANVRDLNGMWIGRNVDAQGSQWHYSGDLDYVRVYGTALSAGEISDLSMRIDYTIPFLDLKDDTRRQVLTDRQAGQYLGHPDTVLLDDGRTMFAVYPMGHGTGQIILKRSDDGGRTWTGRLPTPASWATSKETPTLYKVVKPNGTTRLLLVSGLPASPGGFKTAYSDDSGRSWSEFTHHFADAGFSGFVAHATLVRLKKADGSWDFRYMGIFHDGGYNNWKTYLTFDASGNAVWSTPTRLLAAHNTIEKYAGLCEIEIIRSPNGRQLALLARAQNKRTNAMVAFSNDEGNTWTEPREMQGALMGERHAATYDPATGRLVITFRDIIRNSVSNTGAWVAGDWVAWVGTYDDLVNSREGQYRVRLLEDFTPSVKSGDTGYAGNVVLPDGTFVLTSYGYFDPADTSYPYIMTVRFSLKELDALNGSFDPNASYTLTNRASGKVMEVAVAAPGDGGDAVQWADNGGLHQKWSIVPVGDGYHRIVNRRSGRALDVASNSTADGADVIQWTYTGGANQQWRITRVGTYFTITNRNSGRALDLDGTITDNGADVVQRTATGATRQQWSLS</sequence>
<dbReference type="RefSeq" id="WP_179782838.1">
    <property type="nucleotide sequence ID" value="NZ_JACCHK010000001.1"/>
</dbReference>
<dbReference type="Pfam" id="PF14200">
    <property type="entry name" value="RicinB_lectin_2"/>
    <property type="match status" value="2"/>
</dbReference>
<dbReference type="Gene3D" id="2.60.120.200">
    <property type="match status" value="1"/>
</dbReference>
<comment type="caution">
    <text evidence="3">The sequence shown here is derived from an EMBL/GenBank/DDBJ whole genome shotgun (WGS) entry which is preliminary data.</text>
</comment>
<evidence type="ECO:0000313" key="4">
    <source>
        <dbReference type="Proteomes" id="UP000523545"/>
    </source>
</evidence>
<protein>
    <recommendedName>
        <fullName evidence="2">Ricin B lectin domain-containing protein</fullName>
    </recommendedName>
</protein>
<evidence type="ECO:0000259" key="2">
    <source>
        <dbReference type="SMART" id="SM00458"/>
    </source>
</evidence>
<dbReference type="Pfam" id="PF13385">
    <property type="entry name" value="Laminin_G_3"/>
    <property type="match status" value="1"/>
</dbReference>
<keyword evidence="1" id="KW-0732">Signal</keyword>
<dbReference type="PROSITE" id="PS50231">
    <property type="entry name" value="RICIN_B_LECTIN"/>
    <property type="match status" value="1"/>
</dbReference>
<feature type="chain" id="PRO_5031425212" description="Ricin B lectin domain-containing protein" evidence="1">
    <location>
        <begin position="39"/>
        <end position="731"/>
    </location>
</feature>
<gene>
    <name evidence="3" type="ORF">HNR22_005561</name>
</gene>
<dbReference type="AlphaFoldDB" id="A0A7Y9X6A9"/>
<dbReference type="InterPro" id="IPR000772">
    <property type="entry name" value="Ricin_B_lectin"/>
</dbReference>
<dbReference type="SUPFAM" id="SSF50939">
    <property type="entry name" value="Sialidases"/>
    <property type="match status" value="1"/>
</dbReference>
<organism evidence="3 4">
    <name type="scientific">Micromonospora jinlongensis</name>
    <dbReference type="NCBI Taxonomy" id="1287877"/>
    <lineage>
        <taxon>Bacteria</taxon>
        <taxon>Bacillati</taxon>
        <taxon>Actinomycetota</taxon>
        <taxon>Actinomycetes</taxon>
        <taxon>Micromonosporales</taxon>
        <taxon>Micromonosporaceae</taxon>
        <taxon>Micromonospora</taxon>
    </lineage>
</organism>
<dbReference type="EMBL" id="JACCHK010000001">
    <property type="protein sequence ID" value="NYH45834.1"/>
    <property type="molecule type" value="Genomic_DNA"/>
</dbReference>
<reference evidence="3 4" key="1">
    <citation type="submission" date="2020-07" db="EMBL/GenBank/DDBJ databases">
        <title>Sequencing the genomes of 1000 actinobacteria strains.</title>
        <authorList>
            <person name="Klenk H.-P."/>
        </authorList>
    </citation>
    <scope>NUCLEOTIDE SEQUENCE [LARGE SCALE GENOMIC DNA]</scope>
    <source>
        <strain evidence="3 4">DSM 45876</strain>
    </source>
</reference>
<dbReference type="Proteomes" id="UP000523545">
    <property type="component" value="Unassembled WGS sequence"/>
</dbReference>
<dbReference type="InterPro" id="IPR035992">
    <property type="entry name" value="Ricin_B-like_lectins"/>
</dbReference>
<feature type="domain" description="Ricin B lectin" evidence="2">
    <location>
        <begin position="596"/>
        <end position="731"/>
    </location>
</feature>
<dbReference type="Gene3D" id="2.80.10.50">
    <property type="match status" value="3"/>
</dbReference>
<name>A0A7Y9X6A9_9ACTN</name>
<dbReference type="InterPro" id="IPR013320">
    <property type="entry name" value="ConA-like_dom_sf"/>
</dbReference>
<evidence type="ECO:0000313" key="3">
    <source>
        <dbReference type="EMBL" id="NYH45834.1"/>
    </source>
</evidence>
<dbReference type="Pfam" id="PF13088">
    <property type="entry name" value="BNR_2"/>
    <property type="match status" value="1"/>
</dbReference>
<dbReference type="InterPro" id="IPR036278">
    <property type="entry name" value="Sialidase_sf"/>
</dbReference>
<dbReference type="SUPFAM" id="SSF49899">
    <property type="entry name" value="Concanavalin A-like lectins/glucanases"/>
    <property type="match status" value="1"/>
</dbReference>
<accession>A0A7Y9X6A9</accession>
<dbReference type="CDD" id="cd15482">
    <property type="entry name" value="Sialidase_non-viral"/>
    <property type="match status" value="1"/>
</dbReference>
<feature type="signal peptide" evidence="1">
    <location>
        <begin position="1"/>
        <end position="38"/>
    </location>
</feature>
<evidence type="ECO:0000256" key="1">
    <source>
        <dbReference type="SAM" id="SignalP"/>
    </source>
</evidence>
<keyword evidence="4" id="KW-1185">Reference proteome</keyword>